<dbReference type="InterPro" id="IPR023614">
    <property type="entry name" value="Porin_dom_sf"/>
</dbReference>
<dbReference type="InterPro" id="IPR033900">
    <property type="entry name" value="Gram_neg_porin_domain"/>
</dbReference>
<keyword evidence="5" id="KW-0812">Transmembrane</keyword>
<dbReference type="OrthoDB" id="8173690at2"/>
<protein>
    <submittedName>
        <fullName evidence="13">Outer membrane protein (Porin)</fullName>
    </submittedName>
</protein>
<evidence type="ECO:0000256" key="10">
    <source>
        <dbReference type="ARBA" id="ARBA00023237"/>
    </source>
</evidence>
<feature type="domain" description="Porin" evidence="12">
    <location>
        <begin position="8"/>
        <end position="305"/>
    </location>
</feature>
<evidence type="ECO:0000256" key="4">
    <source>
        <dbReference type="ARBA" id="ARBA00022452"/>
    </source>
</evidence>
<reference evidence="14" key="1">
    <citation type="submission" date="2016-10" db="EMBL/GenBank/DDBJ databases">
        <authorList>
            <person name="Varghese N."/>
            <person name="Submissions S."/>
        </authorList>
    </citation>
    <scope>NUCLEOTIDE SEQUENCE [LARGE SCALE GENOMIC DNA]</scope>
    <source>
        <strain evidence="14">DSM 17616</strain>
    </source>
</reference>
<dbReference type="Proteomes" id="UP000199371">
    <property type="component" value="Unassembled WGS sequence"/>
</dbReference>
<dbReference type="GO" id="GO:0046930">
    <property type="term" value="C:pore complex"/>
    <property type="evidence" value="ECO:0007669"/>
    <property type="project" value="UniProtKB-KW"/>
</dbReference>
<evidence type="ECO:0000256" key="5">
    <source>
        <dbReference type="ARBA" id="ARBA00022692"/>
    </source>
</evidence>
<dbReference type="SUPFAM" id="SSF56935">
    <property type="entry name" value="Porins"/>
    <property type="match status" value="1"/>
</dbReference>
<dbReference type="GO" id="GO:0015288">
    <property type="term" value="F:porin activity"/>
    <property type="evidence" value="ECO:0007669"/>
    <property type="project" value="UniProtKB-KW"/>
</dbReference>
<keyword evidence="14" id="KW-1185">Reference proteome</keyword>
<keyword evidence="8" id="KW-0626">Porin</keyword>
<organism evidence="13 14">
    <name type="scientific">Rheinheimera pacifica</name>
    <dbReference type="NCBI Taxonomy" id="173990"/>
    <lineage>
        <taxon>Bacteria</taxon>
        <taxon>Pseudomonadati</taxon>
        <taxon>Pseudomonadota</taxon>
        <taxon>Gammaproteobacteria</taxon>
        <taxon>Chromatiales</taxon>
        <taxon>Chromatiaceae</taxon>
        <taxon>Rheinheimera</taxon>
    </lineage>
</organism>
<dbReference type="STRING" id="173990.SAMN05660691_01936"/>
<accession>A0A1H6LTI0</accession>
<comment type="subcellular location">
    <subcellularLocation>
        <location evidence="1">Cell outer membrane</location>
        <topology evidence="1">Multi-pass membrane protein</topology>
    </subcellularLocation>
</comment>
<keyword evidence="7" id="KW-0406">Ion transport</keyword>
<evidence type="ECO:0000256" key="3">
    <source>
        <dbReference type="ARBA" id="ARBA00022448"/>
    </source>
</evidence>
<evidence type="ECO:0000256" key="7">
    <source>
        <dbReference type="ARBA" id="ARBA00023065"/>
    </source>
</evidence>
<dbReference type="InterPro" id="IPR050298">
    <property type="entry name" value="Gram-neg_bact_OMP"/>
</dbReference>
<comment type="subunit">
    <text evidence="2">Homotrimer.</text>
</comment>
<evidence type="ECO:0000259" key="12">
    <source>
        <dbReference type="Pfam" id="PF13609"/>
    </source>
</evidence>
<evidence type="ECO:0000256" key="8">
    <source>
        <dbReference type="ARBA" id="ARBA00023114"/>
    </source>
</evidence>
<keyword evidence="10" id="KW-0998">Cell outer membrane</keyword>
<dbReference type="AlphaFoldDB" id="A0A1H6LTI0"/>
<evidence type="ECO:0000313" key="13">
    <source>
        <dbReference type="EMBL" id="SEH88337.1"/>
    </source>
</evidence>
<sequence>MQQATKIAITSAVLICPAAAANTVSVTVPTVSFYGKAEVQLAHTDKGLLRYTEQGSQLDTPFSRFGLRGEQQLNEHVTAFFTYEVDVRGFDEKNTQSPFAARNTFIGIKGNFGQLIAGRNDTRLKTSEGGVDLFNETSADIAQILPGQDRLGDSLTYISPLYNQWQISVTYVLGQDNELQDGKDGGAISLSYGDSKLKQQPYFITLTQAQSLNGLNASRLMWQQQLANFTLGALLQYSKETDAQRSGTGGYISLQYAMGDWLPKLQLGRDTSQLRQQGRANHYTAGIDYLFNSQSKAYFFVTHLDLANDSDGTVADSSATDTSVAVGLQYRF</sequence>
<dbReference type="Gene3D" id="2.40.160.10">
    <property type="entry name" value="Porin"/>
    <property type="match status" value="1"/>
</dbReference>
<keyword evidence="9" id="KW-0472">Membrane</keyword>
<evidence type="ECO:0000313" key="14">
    <source>
        <dbReference type="Proteomes" id="UP000199371"/>
    </source>
</evidence>
<keyword evidence="4" id="KW-1134">Transmembrane beta strand</keyword>
<dbReference type="PANTHER" id="PTHR34501:SF9">
    <property type="entry name" value="MAJOR OUTER MEMBRANE PROTEIN P.IA"/>
    <property type="match status" value="1"/>
</dbReference>
<evidence type="ECO:0000256" key="6">
    <source>
        <dbReference type="ARBA" id="ARBA00022729"/>
    </source>
</evidence>
<evidence type="ECO:0000256" key="9">
    <source>
        <dbReference type="ARBA" id="ARBA00023136"/>
    </source>
</evidence>
<dbReference type="PANTHER" id="PTHR34501">
    <property type="entry name" value="PROTEIN YDDL-RELATED"/>
    <property type="match status" value="1"/>
</dbReference>
<evidence type="ECO:0000256" key="1">
    <source>
        <dbReference type="ARBA" id="ARBA00004571"/>
    </source>
</evidence>
<dbReference type="Pfam" id="PF13609">
    <property type="entry name" value="Porin_4"/>
    <property type="match status" value="1"/>
</dbReference>
<dbReference type="GO" id="GO:0009279">
    <property type="term" value="C:cell outer membrane"/>
    <property type="evidence" value="ECO:0007669"/>
    <property type="project" value="UniProtKB-SubCell"/>
</dbReference>
<feature type="signal peptide" evidence="11">
    <location>
        <begin position="1"/>
        <end position="20"/>
    </location>
</feature>
<dbReference type="GO" id="GO:0006811">
    <property type="term" value="P:monoatomic ion transport"/>
    <property type="evidence" value="ECO:0007669"/>
    <property type="project" value="UniProtKB-KW"/>
</dbReference>
<evidence type="ECO:0000256" key="11">
    <source>
        <dbReference type="SAM" id="SignalP"/>
    </source>
</evidence>
<dbReference type="EMBL" id="FNXF01000006">
    <property type="protein sequence ID" value="SEH88337.1"/>
    <property type="molecule type" value="Genomic_DNA"/>
</dbReference>
<gene>
    <name evidence="13" type="ORF">SAMN05660691_01936</name>
</gene>
<proteinExistence type="predicted"/>
<keyword evidence="6 11" id="KW-0732">Signal</keyword>
<evidence type="ECO:0000256" key="2">
    <source>
        <dbReference type="ARBA" id="ARBA00011233"/>
    </source>
</evidence>
<keyword evidence="3" id="KW-0813">Transport</keyword>
<dbReference type="RefSeq" id="WP_092793033.1">
    <property type="nucleotide sequence ID" value="NZ_FNXF01000006.1"/>
</dbReference>
<name>A0A1H6LTI0_9GAMM</name>
<dbReference type="CDD" id="cd00342">
    <property type="entry name" value="gram_neg_porins"/>
    <property type="match status" value="1"/>
</dbReference>
<feature type="chain" id="PRO_5011542038" evidence="11">
    <location>
        <begin position="21"/>
        <end position="332"/>
    </location>
</feature>